<dbReference type="InterPro" id="IPR051981">
    <property type="entry name" value="Glycosyltransf_32"/>
</dbReference>
<reference evidence="1" key="1">
    <citation type="submission" date="2020-11" db="EMBL/GenBank/DDBJ databases">
        <authorList>
            <person name="Tran Van P."/>
        </authorList>
    </citation>
    <scope>NUCLEOTIDE SEQUENCE</scope>
</reference>
<proteinExistence type="predicted"/>
<dbReference type="PANTHER" id="PTHR12042">
    <property type="entry name" value="LACTOSYLCERAMIDE 4-ALPHA-GALACTOSYLTRANSFERASE ALPHA- 1,4-GALACTOSYLTRANSFERASE"/>
    <property type="match status" value="1"/>
</dbReference>
<dbReference type="GO" id="GO:0016020">
    <property type="term" value="C:membrane"/>
    <property type="evidence" value="ECO:0007669"/>
    <property type="project" value="GOC"/>
</dbReference>
<evidence type="ECO:0008006" key="2">
    <source>
        <dbReference type="Google" id="ProtNLM"/>
    </source>
</evidence>
<dbReference type="GO" id="GO:0006688">
    <property type="term" value="P:glycosphingolipid biosynthetic process"/>
    <property type="evidence" value="ECO:0007669"/>
    <property type="project" value="TreeGrafter"/>
</dbReference>
<dbReference type="EMBL" id="OC323582">
    <property type="protein sequence ID" value="CAD7413275.1"/>
    <property type="molecule type" value="Genomic_DNA"/>
</dbReference>
<protein>
    <recommendedName>
        <fullName evidence="2">Glycosyltransferase</fullName>
    </recommendedName>
</protein>
<dbReference type="Pfam" id="PF04488">
    <property type="entry name" value="Gly_transf_sug"/>
    <property type="match status" value="1"/>
</dbReference>
<gene>
    <name evidence="1" type="ORF">TCEB3V08_LOCUS11710</name>
</gene>
<dbReference type="SUPFAM" id="SSF53448">
    <property type="entry name" value="Nucleotide-diphospho-sugar transferases"/>
    <property type="match status" value="1"/>
</dbReference>
<dbReference type="AlphaFoldDB" id="A0A7R9H8P4"/>
<dbReference type="GO" id="GO:0016758">
    <property type="term" value="F:hexosyltransferase activity"/>
    <property type="evidence" value="ECO:0007669"/>
    <property type="project" value="TreeGrafter"/>
</dbReference>
<dbReference type="InterPro" id="IPR007577">
    <property type="entry name" value="GlycoTrfase_DXD_sugar-bd_CS"/>
</dbReference>
<dbReference type="Gene3D" id="3.90.550.20">
    <property type="match status" value="1"/>
</dbReference>
<dbReference type="PANTHER" id="PTHR12042:SF21">
    <property type="entry name" value="ALPHA1,4-GALACTOSYLTRANSFERASE 1-RELATED"/>
    <property type="match status" value="1"/>
</dbReference>
<organism evidence="1">
    <name type="scientific">Timema cristinae</name>
    <name type="common">Walking stick</name>
    <dbReference type="NCBI Taxonomy" id="61476"/>
    <lineage>
        <taxon>Eukaryota</taxon>
        <taxon>Metazoa</taxon>
        <taxon>Ecdysozoa</taxon>
        <taxon>Arthropoda</taxon>
        <taxon>Hexapoda</taxon>
        <taxon>Insecta</taxon>
        <taxon>Pterygota</taxon>
        <taxon>Neoptera</taxon>
        <taxon>Polyneoptera</taxon>
        <taxon>Phasmatodea</taxon>
        <taxon>Timematodea</taxon>
        <taxon>Timematoidea</taxon>
        <taxon>Timematidae</taxon>
        <taxon>Timema</taxon>
    </lineage>
</organism>
<evidence type="ECO:0000313" key="1">
    <source>
        <dbReference type="EMBL" id="CAD7413275.1"/>
    </source>
</evidence>
<dbReference type="InterPro" id="IPR029044">
    <property type="entry name" value="Nucleotide-diphossugar_trans"/>
</dbReference>
<sequence>MLLVVITPERKRGRRGVYTRPSVLAPIYVTEERYANFKRKSFNQGNWQHWCDFLQVDMNTVPSSVHLAVLEHSQWRDAIVEQRSTWLPRSIQVPPKDAAPHCLGTSAVKHYPNVKLFHITMKRYFSSTPLEKWFQEGNIARTMWPVQHSSDVLRYLTLWKYGGTYMDLDIIVTSSCYIHLVKAASNFHLITNSGTCKLESFTFMELADMQLVYVELADIQLVYVELHTHVEGQEQGCVQNDFHNDELQHSELTTVFVRPALYRSTSFTFSGSGRRRHPG</sequence>
<accession>A0A7R9H8P4</accession>
<name>A0A7R9H8P4_TIMCR</name>